<dbReference type="PATRIC" id="fig|396014.3.peg.516"/>
<keyword evidence="1" id="KW-0540">Nuclease</keyword>
<dbReference type="AlphaFoldDB" id="Z9JXZ0"/>
<evidence type="ECO:0000313" key="1">
    <source>
        <dbReference type="EMBL" id="EWS82878.1"/>
    </source>
</evidence>
<name>Z9JXZ0_9MICO</name>
<dbReference type="PANTHER" id="PTHR10151:SF120">
    <property type="entry name" value="BIS(5'-ADENOSYL)-TRIPHOSPHATASE"/>
    <property type="match status" value="1"/>
</dbReference>
<accession>Z9JXZ0</accession>
<dbReference type="Proteomes" id="UP000023067">
    <property type="component" value="Unassembled WGS sequence"/>
</dbReference>
<organism evidence="1 2">
    <name type="scientific">Brachybacterium phenoliresistens</name>
    <dbReference type="NCBI Taxonomy" id="396014"/>
    <lineage>
        <taxon>Bacteria</taxon>
        <taxon>Bacillati</taxon>
        <taxon>Actinomycetota</taxon>
        <taxon>Actinomycetes</taxon>
        <taxon>Micrococcales</taxon>
        <taxon>Dermabacteraceae</taxon>
        <taxon>Brachybacterium</taxon>
    </lineage>
</organism>
<dbReference type="SUPFAM" id="SSF53649">
    <property type="entry name" value="Alkaline phosphatase-like"/>
    <property type="match status" value="1"/>
</dbReference>
<protein>
    <submittedName>
        <fullName evidence="1">AP endonuclease</fullName>
    </submittedName>
</protein>
<comment type="caution">
    <text evidence="1">The sequence shown here is derived from an EMBL/GenBank/DDBJ whole genome shotgun (WGS) entry which is preliminary data.</text>
</comment>
<dbReference type="eggNOG" id="COG1524">
    <property type="taxonomic scope" value="Bacteria"/>
</dbReference>
<proteinExistence type="predicted"/>
<keyword evidence="2" id="KW-1185">Reference proteome</keyword>
<dbReference type="EMBL" id="JDYK01000002">
    <property type="protein sequence ID" value="EWS82878.1"/>
    <property type="molecule type" value="Genomic_DNA"/>
</dbReference>
<dbReference type="OrthoDB" id="9779267at2"/>
<evidence type="ECO:0000313" key="2">
    <source>
        <dbReference type="Proteomes" id="UP000023067"/>
    </source>
</evidence>
<dbReference type="InterPro" id="IPR002591">
    <property type="entry name" value="Phosphodiest/P_Trfase"/>
</dbReference>
<gene>
    <name evidence="1" type="ORF">BF93_07610</name>
</gene>
<dbReference type="HOGENOM" id="CLU_039939_0_0_11"/>
<sequence>MSSRPELGGDLLAPPFAGGAAPGILGVVADLLPAGAAGPGGRDLVVLADGLGRELLDEHLSLAPTLRRLAGQTRTLRTVTPATTATAMTSLLTGLPPIRHGVLGYTTIDPERGVAVNQLTGDAPHVDPVRWMPQATLGESSTRRAVHVGPLKHSGSHLSAVAFRGWDFVPHRRPDERVDAVRTALQRAGKGGVVHLHVDDVDHAGHRYGVDSDPWREAVSEVDALLATLLRRLPPRTRIHLTADHGMVDVDPRLRLDPTALPGVRDLVAVIAGESRAMWIGARGGEDGAAQLAELLREGLGERALVLSRAEVIAAGVLGPPGEEPAPHARGRMGDVLVLARGRTTLVDPGRPAPRHPEIGVHGSLTARESLVPLLSVEV</sequence>
<dbReference type="PANTHER" id="PTHR10151">
    <property type="entry name" value="ECTONUCLEOTIDE PYROPHOSPHATASE/PHOSPHODIESTERASE"/>
    <property type="match status" value="1"/>
</dbReference>
<dbReference type="GO" id="GO:0016787">
    <property type="term" value="F:hydrolase activity"/>
    <property type="evidence" value="ECO:0007669"/>
    <property type="project" value="UniProtKB-ARBA"/>
</dbReference>
<dbReference type="RefSeq" id="WP_038370328.1">
    <property type="nucleotide sequence ID" value="NZ_BAAAOW010000001.1"/>
</dbReference>
<reference evidence="1 2" key="1">
    <citation type="submission" date="2014-02" db="EMBL/GenBank/DDBJ databases">
        <title>Genome sequence of Brachybacterium phenoliresistens strain W13A50.</title>
        <authorList>
            <person name="Wang X."/>
        </authorList>
    </citation>
    <scope>NUCLEOTIDE SEQUENCE [LARGE SCALE GENOMIC DNA]</scope>
    <source>
        <strain evidence="1 2">W13A50</strain>
    </source>
</reference>
<dbReference type="Pfam" id="PF01663">
    <property type="entry name" value="Phosphodiest"/>
    <property type="match status" value="1"/>
</dbReference>
<keyword evidence="1" id="KW-0378">Hydrolase</keyword>
<keyword evidence="1" id="KW-0255">Endonuclease</keyword>
<dbReference type="InterPro" id="IPR017850">
    <property type="entry name" value="Alkaline_phosphatase_core_sf"/>
</dbReference>
<dbReference type="GO" id="GO:0004519">
    <property type="term" value="F:endonuclease activity"/>
    <property type="evidence" value="ECO:0007669"/>
    <property type="project" value="UniProtKB-KW"/>
</dbReference>
<dbReference type="Gene3D" id="3.40.720.10">
    <property type="entry name" value="Alkaline Phosphatase, subunit A"/>
    <property type="match status" value="1"/>
</dbReference>
<dbReference type="STRING" id="396014.BF93_07610"/>